<dbReference type="GO" id="GO:0005634">
    <property type="term" value="C:nucleus"/>
    <property type="evidence" value="ECO:0007669"/>
    <property type="project" value="TreeGrafter"/>
</dbReference>
<keyword evidence="3" id="KW-1185">Reference proteome</keyword>
<evidence type="ECO:0000256" key="1">
    <source>
        <dbReference type="SAM" id="MobiDB-lite"/>
    </source>
</evidence>
<protein>
    <submittedName>
        <fullName evidence="2">HCNGP-domain-containing protein</fullName>
    </submittedName>
</protein>
<organism evidence="2 3">
    <name type="scientific">Rhizopus microsporus ATCC 52813</name>
    <dbReference type="NCBI Taxonomy" id="1340429"/>
    <lineage>
        <taxon>Eukaryota</taxon>
        <taxon>Fungi</taxon>
        <taxon>Fungi incertae sedis</taxon>
        <taxon>Mucoromycota</taxon>
        <taxon>Mucoromycotina</taxon>
        <taxon>Mucoromycetes</taxon>
        <taxon>Mucorales</taxon>
        <taxon>Mucorineae</taxon>
        <taxon>Rhizopodaceae</taxon>
        <taxon>Rhizopus</taxon>
    </lineage>
</organism>
<evidence type="ECO:0000313" key="3">
    <source>
        <dbReference type="Proteomes" id="UP000242254"/>
    </source>
</evidence>
<dbReference type="GeneID" id="35444831"/>
<reference evidence="2 3" key="1">
    <citation type="journal article" date="2016" name="Proc. Natl. Acad. Sci. U.S.A.">
        <title>Lipid metabolic changes in an early divergent fungus govern the establishment of a mutualistic symbiosis with endobacteria.</title>
        <authorList>
            <person name="Lastovetsky O.A."/>
            <person name="Gaspar M.L."/>
            <person name="Mondo S.J."/>
            <person name="LaButti K.M."/>
            <person name="Sandor L."/>
            <person name="Grigoriev I.V."/>
            <person name="Henry S.A."/>
            <person name="Pawlowska T.E."/>
        </authorList>
    </citation>
    <scope>NUCLEOTIDE SEQUENCE [LARGE SCALE GENOMIC DNA]</scope>
    <source>
        <strain evidence="2 3">ATCC 52813</strain>
    </source>
</reference>
<gene>
    <name evidence="2" type="ORF">RHIMIDRAFT_291831</name>
</gene>
<dbReference type="STRING" id="1340429.A0A2G4SUL3"/>
<name>A0A2G4SUL3_RHIZD</name>
<accession>A0A2G4SUL3</accession>
<sequence length="248" mass="27554">MSTFLYAFETPFFPIFMSSLAGLVNYSDEEDSSSVDEQETILVQKPIQKPNPPPESSTQLPSQQPIQQISEATALKSRLLTALTPKPIEGIENWGIPEEPKGQCDPERSAKIAHFLSLKASGHRLNDHLAHNKAFRNPRIYAKLVEFIEVDEIGSNFDPADFDPHGFNKSFYIDGILDTQRRLAEEKAKRTSVQFVKSEMTQEQSEAMAKAMANAAKVASKIAGEKRKGKWDGDEGSSSSSSSNKPRH</sequence>
<feature type="compositionally biased region" description="Basic and acidic residues" evidence="1">
    <location>
        <begin position="223"/>
        <end position="233"/>
    </location>
</feature>
<feature type="compositionally biased region" description="Low complexity" evidence="1">
    <location>
        <begin position="237"/>
        <end position="248"/>
    </location>
</feature>
<dbReference type="PANTHER" id="PTHR13464">
    <property type="entry name" value="TRANSCRIPTIONAL REGULATOR PROTEIN HCNGP"/>
    <property type="match status" value="1"/>
</dbReference>
<dbReference type="AlphaFoldDB" id="A0A2G4SUL3"/>
<dbReference type="Proteomes" id="UP000242254">
    <property type="component" value="Unassembled WGS sequence"/>
</dbReference>
<dbReference type="RefSeq" id="XP_023466159.1">
    <property type="nucleotide sequence ID" value="XM_023613842.1"/>
</dbReference>
<feature type="region of interest" description="Disordered" evidence="1">
    <location>
        <begin position="219"/>
        <end position="248"/>
    </location>
</feature>
<proteinExistence type="predicted"/>
<dbReference type="EMBL" id="KZ303849">
    <property type="protein sequence ID" value="PHZ12451.1"/>
    <property type="molecule type" value="Genomic_DNA"/>
</dbReference>
<feature type="compositionally biased region" description="Acidic residues" evidence="1">
    <location>
        <begin position="30"/>
        <end position="39"/>
    </location>
</feature>
<evidence type="ECO:0000313" key="2">
    <source>
        <dbReference type="EMBL" id="PHZ12451.1"/>
    </source>
</evidence>
<feature type="region of interest" description="Disordered" evidence="1">
    <location>
        <begin position="30"/>
        <end position="64"/>
    </location>
</feature>
<dbReference type="PANTHER" id="PTHR13464:SF0">
    <property type="entry name" value="SAP30-BINDING PROTEIN"/>
    <property type="match status" value="1"/>
</dbReference>
<dbReference type="InterPro" id="IPR012479">
    <property type="entry name" value="SAP30BP"/>
</dbReference>
<dbReference type="GO" id="GO:0006355">
    <property type="term" value="P:regulation of DNA-templated transcription"/>
    <property type="evidence" value="ECO:0007669"/>
    <property type="project" value="InterPro"/>
</dbReference>
<dbReference type="Pfam" id="PF07818">
    <property type="entry name" value="HCNGP"/>
    <property type="match status" value="1"/>
</dbReference>